<evidence type="ECO:0000313" key="3">
    <source>
        <dbReference type="Proteomes" id="UP000664781"/>
    </source>
</evidence>
<protein>
    <recommendedName>
        <fullName evidence="4">Holin</fullName>
    </recommendedName>
</protein>
<keyword evidence="1" id="KW-1133">Transmembrane helix</keyword>
<accession>A0A939FM32</accession>
<gene>
    <name evidence="2" type="ORF">J1792_15110</name>
</gene>
<dbReference type="AlphaFoldDB" id="A0A939FM32"/>
<dbReference type="EMBL" id="JAFMOF010000002">
    <property type="protein sequence ID" value="MBO0654053.1"/>
    <property type="molecule type" value="Genomic_DNA"/>
</dbReference>
<sequence>MIIRDDIRDNPVMVRAIVVAALSLLGAWVPALAGIEHTEPMVGAVVAAVTLFLGHGARARVTPNHRAVLREEVEAIPGQAIGSREAAVTYSSSSQK</sequence>
<comment type="caution">
    <text evidence="2">The sequence shown here is derived from an EMBL/GenBank/DDBJ whole genome shotgun (WGS) entry which is preliminary data.</text>
</comment>
<evidence type="ECO:0000313" key="2">
    <source>
        <dbReference type="EMBL" id="MBO0654053.1"/>
    </source>
</evidence>
<organism evidence="2 3">
    <name type="scientific">Streptomyces triculaminicus</name>
    <dbReference type="NCBI Taxonomy" id="2816232"/>
    <lineage>
        <taxon>Bacteria</taxon>
        <taxon>Bacillati</taxon>
        <taxon>Actinomycetota</taxon>
        <taxon>Actinomycetes</taxon>
        <taxon>Kitasatosporales</taxon>
        <taxon>Streptomycetaceae</taxon>
        <taxon>Streptomyces</taxon>
    </lineage>
</organism>
<name>A0A939FM32_9ACTN</name>
<dbReference type="RefSeq" id="WP_207247446.1">
    <property type="nucleotide sequence ID" value="NZ_JAFMOF010000002.1"/>
</dbReference>
<evidence type="ECO:0008006" key="4">
    <source>
        <dbReference type="Google" id="ProtNLM"/>
    </source>
</evidence>
<evidence type="ECO:0000256" key="1">
    <source>
        <dbReference type="SAM" id="Phobius"/>
    </source>
</evidence>
<keyword evidence="1" id="KW-0472">Membrane</keyword>
<keyword evidence="3" id="KW-1185">Reference proteome</keyword>
<dbReference type="Proteomes" id="UP000664781">
    <property type="component" value="Unassembled WGS sequence"/>
</dbReference>
<proteinExistence type="predicted"/>
<reference evidence="2" key="1">
    <citation type="submission" date="2021-03" db="EMBL/GenBank/DDBJ databases">
        <title>Streptomyces strains.</title>
        <authorList>
            <person name="Lund M.B."/>
            <person name="Toerring T."/>
        </authorList>
    </citation>
    <scope>NUCLEOTIDE SEQUENCE</scope>
    <source>
        <strain evidence="2">JCM 4242</strain>
    </source>
</reference>
<keyword evidence="1" id="KW-0812">Transmembrane</keyword>
<feature type="transmembrane region" description="Helical" evidence="1">
    <location>
        <begin position="12"/>
        <end position="35"/>
    </location>
</feature>
<feature type="transmembrane region" description="Helical" evidence="1">
    <location>
        <begin position="41"/>
        <end position="61"/>
    </location>
</feature>